<keyword evidence="3" id="KW-0175">Coiled coil</keyword>
<dbReference type="GeneID" id="16074532"/>
<dbReference type="RefSeq" id="XP_004993954.1">
    <property type="nucleotide sequence ID" value="XM_004993897.1"/>
</dbReference>
<dbReference type="InterPro" id="IPR006652">
    <property type="entry name" value="Kelch_1"/>
</dbReference>
<accession>F2UA98</accession>
<keyword evidence="1" id="KW-0880">Kelch repeat</keyword>
<dbReference type="SMART" id="SM00612">
    <property type="entry name" value="Kelch"/>
    <property type="match status" value="2"/>
</dbReference>
<evidence type="ECO:0000256" key="1">
    <source>
        <dbReference type="ARBA" id="ARBA00022441"/>
    </source>
</evidence>
<gene>
    <name evidence="5" type="ORF">PTSG_05386</name>
</gene>
<feature type="region of interest" description="Disordered" evidence="4">
    <location>
        <begin position="321"/>
        <end position="371"/>
    </location>
</feature>
<feature type="coiled-coil region" evidence="3">
    <location>
        <begin position="479"/>
        <end position="517"/>
    </location>
</feature>
<proteinExistence type="predicted"/>
<dbReference type="PANTHER" id="PTHR46093">
    <property type="entry name" value="ACYL-COA-BINDING DOMAIN-CONTAINING PROTEIN 5"/>
    <property type="match status" value="1"/>
</dbReference>
<feature type="coiled-coil region" evidence="3">
    <location>
        <begin position="397"/>
        <end position="431"/>
    </location>
</feature>
<dbReference type="KEGG" id="sre:PTSG_05386"/>
<dbReference type="SUPFAM" id="SSF117281">
    <property type="entry name" value="Kelch motif"/>
    <property type="match status" value="1"/>
</dbReference>
<reference evidence="5" key="1">
    <citation type="submission" date="2009-08" db="EMBL/GenBank/DDBJ databases">
        <title>Annotation of Salpingoeca rosetta.</title>
        <authorList>
            <consortium name="The Broad Institute Genome Sequencing Platform"/>
            <person name="Russ C."/>
            <person name="Cuomo C."/>
            <person name="Burger G."/>
            <person name="Gray M.W."/>
            <person name="Holland P.W.H."/>
            <person name="King N."/>
            <person name="Lang F.B.F."/>
            <person name="Roger A.J."/>
            <person name="Ruiz-Trillo I."/>
            <person name="Young S.K."/>
            <person name="Zeng Q."/>
            <person name="Gargeya S."/>
            <person name="Alvarado L."/>
            <person name="Berlin A."/>
            <person name="Chapman S.B."/>
            <person name="Chen Z."/>
            <person name="Freedman E."/>
            <person name="Gellesch M."/>
            <person name="Goldberg J."/>
            <person name="Griggs A."/>
            <person name="Gujja S."/>
            <person name="Heilman E."/>
            <person name="Heiman D."/>
            <person name="Howarth C."/>
            <person name="Mehta T."/>
            <person name="Neiman D."/>
            <person name="Pearson M."/>
            <person name="Roberts A."/>
            <person name="Saif S."/>
            <person name="Shea T."/>
            <person name="Shenoy N."/>
            <person name="Sisk P."/>
            <person name="Stolte C."/>
            <person name="Sykes S."/>
            <person name="White J."/>
            <person name="Yandava C."/>
            <person name="Haas B."/>
            <person name="Nusbaum C."/>
            <person name="Birren B."/>
        </authorList>
    </citation>
    <scope>NUCLEOTIDE SEQUENCE [LARGE SCALE GENOMIC DNA]</scope>
    <source>
        <strain evidence="5">ATCC 50818</strain>
    </source>
</reference>
<dbReference type="OrthoDB" id="10251809at2759"/>
<evidence type="ECO:0008006" key="7">
    <source>
        <dbReference type="Google" id="ProtNLM"/>
    </source>
</evidence>
<sequence length="526" mass="59110">MALRVEWKPVSGNGPRERSAHACAVDEASGRFVLHGGVTVNADGDPIPNGDVWVLKNLDSAPQWEPVRAKGDVPCKREGHTLTYVPAKNMFVLFAGSDGALEKEFNDVYTLDESLTWKRVETKGVPPAPRLNHAADVVDDALYVFGGFEDGQAKNDMFKLDLNTMMWTPVHANNPPSRRCNHSMTAVGSKLYVFGGRGGEATLYNDLFCFDTESRAWTAVKAGGQPPTARDFHSAATFGDKVFVFGGSMEIESKDIFTYYNDVVVFDTTRQAWVRPQVSGAVPSVRWAHAAAVYKNKMIVFGGTANDVDLSDTHILTITDATVKPAAPRRKPSVGPPAKPKPAPKQEAQYERTTPPDITYDVPNPAPALRRRVTPKAITDVAPRDFERVQSQMIQSIEDLFRKIKGEYQQIDRLRAELISDREAFEKEKAENEALFESQQQSMQHLQETHRRETEAWLAARRKENDDERRKIAEEWARVKKEEERLKGVETQLKSDRNALETEKTDFEKRRKKMEAIMAQFEGLNS</sequence>
<dbReference type="OMA" id="QSIYVLH"/>
<evidence type="ECO:0000256" key="3">
    <source>
        <dbReference type="SAM" id="Coils"/>
    </source>
</evidence>
<keyword evidence="6" id="KW-1185">Reference proteome</keyword>
<feature type="compositionally biased region" description="Pro residues" evidence="4">
    <location>
        <begin position="334"/>
        <end position="343"/>
    </location>
</feature>
<dbReference type="eggNOG" id="KOG0379">
    <property type="taxonomic scope" value="Eukaryota"/>
</dbReference>
<dbReference type="Pfam" id="PF24681">
    <property type="entry name" value="Kelch_KLHDC2_KLHL20_DRC7"/>
    <property type="match status" value="1"/>
</dbReference>
<keyword evidence="2" id="KW-0677">Repeat</keyword>
<protein>
    <recommendedName>
        <fullName evidence="7">Galactose oxidase</fullName>
    </recommendedName>
</protein>
<dbReference type="Gene3D" id="2.120.10.80">
    <property type="entry name" value="Kelch-type beta propeller"/>
    <property type="match status" value="2"/>
</dbReference>
<name>F2UA98_SALR5</name>
<dbReference type="PANTHER" id="PTHR46093:SF18">
    <property type="entry name" value="FIBRONECTIN TYPE-III DOMAIN-CONTAINING PROTEIN"/>
    <property type="match status" value="1"/>
</dbReference>
<dbReference type="FunCoup" id="F2UA98">
    <property type="interactions" value="986"/>
</dbReference>
<dbReference type="InterPro" id="IPR015915">
    <property type="entry name" value="Kelch-typ_b-propeller"/>
</dbReference>
<dbReference type="AlphaFoldDB" id="F2UA98"/>
<organism evidence="6">
    <name type="scientific">Salpingoeca rosetta (strain ATCC 50818 / BSB-021)</name>
    <dbReference type="NCBI Taxonomy" id="946362"/>
    <lineage>
        <taxon>Eukaryota</taxon>
        <taxon>Choanoflagellata</taxon>
        <taxon>Craspedida</taxon>
        <taxon>Salpingoecidae</taxon>
        <taxon>Salpingoeca</taxon>
    </lineage>
</organism>
<evidence type="ECO:0000256" key="4">
    <source>
        <dbReference type="SAM" id="MobiDB-lite"/>
    </source>
</evidence>
<dbReference type="Proteomes" id="UP000007799">
    <property type="component" value="Unassembled WGS sequence"/>
</dbReference>
<evidence type="ECO:0000313" key="6">
    <source>
        <dbReference type="Proteomes" id="UP000007799"/>
    </source>
</evidence>
<dbReference type="EMBL" id="GL832966">
    <property type="protein sequence ID" value="EGD73673.1"/>
    <property type="molecule type" value="Genomic_DNA"/>
</dbReference>
<evidence type="ECO:0000313" key="5">
    <source>
        <dbReference type="EMBL" id="EGD73673.1"/>
    </source>
</evidence>
<dbReference type="InParanoid" id="F2UA98"/>
<dbReference type="STRING" id="946362.F2UA98"/>
<evidence type="ECO:0000256" key="2">
    <source>
        <dbReference type="ARBA" id="ARBA00022737"/>
    </source>
</evidence>